<proteinExistence type="predicted"/>
<protein>
    <submittedName>
        <fullName evidence="1">Uncharacterized protein</fullName>
    </submittedName>
</protein>
<sequence>MAEHPPSRASINTLPNEILESIVHAVRHNSPKDLVSLLRVSSVWYELGLPLVWHDVVLTKSNIASFAGTLSKYPHLPQRITSLSLNIRLSYDEYSLTYKVADHIKRLSRVLHEMRCLTTFSFKHHVDQSSPYPASAMTNDLILNLVCSLPAGLQRLEIDSPVMYFTQHVHGRCLCSILSERFHELHSLRLAYPRLCWKLLQHPSNTLRYLVINAVMTNFRPGLRGCNVNGEQARLSWDALQEQRIITSIDTVRTFLETVHKKVVEERSFPQLKTLLILEPYYFPTEPSLNFFSTNIHSISNEDPTRIITRCYPTWANDCWLHFVLRQCAHLPREKNKATSLASHHNCSTEDVGGSYSKLRSMLEGEAGWSTIKYGRRHPRYVLPTSTPKPEIESNQYPGLRRYSTRTEDDTETTFRYLEHLTIEDDYNAWSTDGNVQQDPARSAQILANQVWRAEADARRPLVCGRIYVDGVPESLEAADFTL</sequence>
<gene>
    <name evidence="1" type="ORF">H2198_004750</name>
</gene>
<accession>A0ACC3A7P9</accession>
<keyword evidence="2" id="KW-1185">Reference proteome</keyword>
<organism evidence="1 2">
    <name type="scientific">Neophaeococcomyces mojaviensis</name>
    <dbReference type="NCBI Taxonomy" id="3383035"/>
    <lineage>
        <taxon>Eukaryota</taxon>
        <taxon>Fungi</taxon>
        <taxon>Dikarya</taxon>
        <taxon>Ascomycota</taxon>
        <taxon>Pezizomycotina</taxon>
        <taxon>Eurotiomycetes</taxon>
        <taxon>Chaetothyriomycetidae</taxon>
        <taxon>Chaetothyriales</taxon>
        <taxon>Chaetothyriales incertae sedis</taxon>
        <taxon>Neophaeococcomyces</taxon>
    </lineage>
</organism>
<evidence type="ECO:0000313" key="1">
    <source>
        <dbReference type="EMBL" id="KAJ9656746.1"/>
    </source>
</evidence>
<dbReference type="Proteomes" id="UP001172386">
    <property type="component" value="Unassembled WGS sequence"/>
</dbReference>
<dbReference type="EMBL" id="JAPDRQ010000073">
    <property type="protein sequence ID" value="KAJ9656746.1"/>
    <property type="molecule type" value="Genomic_DNA"/>
</dbReference>
<reference evidence="1" key="1">
    <citation type="submission" date="2022-10" db="EMBL/GenBank/DDBJ databases">
        <title>Culturing micro-colonial fungi from biological soil crusts in the Mojave desert and describing Neophaeococcomyces mojavensis, and introducing the new genera and species Taxawa tesnikishii.</title>
        <authorList>
            <person name="Kurbessoian T."/>
            <person name="Stajich J.E."/>
        </authorList>
    </citation>
    <scope>NUCLEOTIDE SEQUENCE</scope>
    <source>
        <strain evidence="1">JES_112</strain>
    </source>
</reference>
<comment type="caution">
    <text evidence="1">The sequence shown here is derived from an EMBL/GenBank/DDBJ whole genome shotgun (WGS) entry which is preliminary data.</text>
</comment>
<name>A0ACC3A7P9_9EURO</name>
<evidence type="ECO:0000313" key="2">
    <source>
        <dbReference type="Proteomes" id="UP001172386"/>
    </source>
</evidence>